<dbReference type="RefSeq" id="WP_004680561.1">
    <property type="nucleotide sequence ID" value="NZ_AIEB01000023.1"/>
</dbReference>
<dbReference type="HOGENOM" id="CLU_884626_0_0_6"/>
<dbReference type="InterPro" id="IPR041494">
    <property type="entry name" value="PIN7"/>
</dbReference>
<keyword evidence="3" id="KW-1185">Reference proteome</keyword>
<proteinExistence type="predicted"/>
<dbReference type="GeneID" id="99691559"/>
<evidence type="ECO:0000313" key="2">
    <source>
        <dbReference type="EMBL" id="ENU37605.1"/>
    </source>
</evidence>
<feature type="domain" description="PIN-like" evidence="1">
    <location>
        <begin position="6"/>
        <end position="111"/>
    </location>
</feature>
<protein>
    <recommendedName>
        <fullName evidence="1">PIN-like domain-containing protein</fullName>
    </recommendedName>
</protein>
<gene>
    <name evidence="2" type="ORF">F988_00183</name>
</gene>
<dbReference type="EMBL" id="APOM01000005">
    <property type="protein sequence ID" value="ENU37605.1"/>
    <property type="molecule type" value="Genomic_DNA"/>
</dbReference>
<evidence type="ECO:0000313" key="3">
    <source>
        <dbReference type="Proteomes" id="UP000023776"/>
    </source>
</evidence>
<dbReference type="Pfam" id="PF18475">
    <property type="entry name" value="PIN7"/>
    <property type="match status" value="1"/>
</dbReference>
<dbReference type="PATRIC" id="fig|981333.9.peg.176"/>
<accession>N8QGD5</accession>
<sequence length="314" mass="35901">MQNILLLDIENQPKKVRELNFLLKQYSQVILVYANSHLNIALDDLMELSLAIQDKRLLIIKMPKTGANSADFGLTFIAGRLSAQLDKGSSIDVMSNDAAMSYAVELLEQVGIQSAQLKQQLTEPKKMVEVAVTTIETKINPLQVTFVDDAIHKAVQLLLKNQPKKSKSLLKSLMSWCSLNQQQAEDMLLDLQKLQMVSIKQNKLEYHQKQMKKFLQVNGTKAVSDDDKMTMAYIKERPHLMHIKQYCDYLSKVNNNKPSKLETLSNSIKAALKFENQAQITHMLNLLKKYQIVQIQENKPVYLQNNIDLWAMLK</sequence>
<organism evidence="2 3">
    <name type="scientific">Acinetobacter parvus DSM 16617 = CIP 108168</name>
    <dbReference type="NCBI Taxonomy" id="981333"/>
    <lineage>
        <taxon>Bacteria</taxon>
        <taxon>Pseudomonadati</taxon>
        <taxon>Pseudomonadota</taxon>
        <taxon>Gammaproteobacteria</taxon>
        <taxon>Moraxellales</taxon>
        <taxon>Moraxellaceae</taxon>
        <taxon>Acinetobacter</taxon>
    </lineage>
</organism>
<dbReference type="AlphaFoldDB" id="N8QGD5"/>
<dbReference type="Proteomes" id="UP000023776">
    <property type="component" value="Unassembled WGS sequence"/>
</dbReference>
<comment type="caution">
    <text evidence="2">The sequence shown here is derived from an EMBL/GenBank/DDBJ whole genome shotgun (WGS) entry which is preliminary data.</text>
</comment>
<evidence type="ECO:0000259" key="1">
    <source>
        <dbReference type="Pfam" id="PF18475"/>
    </source>
</evidence>
<name>N8QGD5_9GAMM</name>
<reference evidence="2 3" key="1">
    <citation type="submission" date="2013-02" db="EMBL/GenBank/DDBJ databases">
        <title>The Genome Sequence of Acinetobacter parvus CIP 108168.</title>
        <authorList>
            <consortium name="The Broad Institute Genome Sequencing Platform"/>
            <consortium name="The Broad Institute Genome Sequencing Center for Infectious Disease"/>
            <person name="Cerqueira G."/>
            <person name="Feldgarden M."/>
            <person name="Courvalin P."/>
            <person name="Perichon B."/>
            <person name="Grillot-Courvalin C."/>
            <person name="Clermont D."/>
            <person name="Rocha E."/>
            <person name="Yoon E.-J."/>
            <person name="Nemec A."/>
            <person name="Walker B."/>
            <person name="Young S.K."/>
            <person name="Zeng Q."/>
            <person name="Gargeya S."/>
            <person name="Fitzgerald M."/>
            <person name="Haas B."/>
            <person name="Abouelleil A."/>
            <person name="Alvarado L."/>
            <person name="Arachchi H.M."/>
            <person name="Berlin A.M."/>
            <person name="Chapman S.B."/>
            <person name="Dewar J."/>
            <person name="Goldberg J."/>
            <person name="Griggs A."/>
            <person name="Gujja S."/>
            <person name="Hansen M."/>
            <person name="Howarth C."/>
            <person name="Imamovic A."/>
            <person name="Larimer J."/>
            <person name="McCowan C."/>
            <person name="Murphy C."/>
            <person name="Neiman D."/>
            <person name="Pearson M."/>
            <person name="Priest M."/>
            <person name="Roberts A."/>
            <person name="Saif S."/>
            <person name="Shea T."/>
            <person name="Sisk P."/>
            <person name="Sykes S."/>
            <person name="Wortman J."/>
            <person name="Nusbaum C."/>
            <person name="Birren B."/>
        </authorList>
    </citation>
    <scope>NUCLEOTIDE SEQUENCE [LARGE SCALE GENOMIC DNA]</scope>
    <source>
        <strain evidence="2 3">CIP 108168</strain>
    </source>
</reference>